<dbReference type="STRING" id="1486859.SAMN05444273_1185"/>
<evidence type="ECO:0000313" key="2">
    <source>
        <dbReference type="Proteomes" id="UP000184144"/>
    </source>
</evidence>
<name>A0A1M5EZU9_9RHOB</name>
<accession>A0A1M5EZU9</accession>
<reference evidence="2" key="1">
    <citation type="submission" date="2016-11" db="EMBL/GenBank/DDBJ databases">
        <authorList>
            <person name="Varghese N."/>
            <person name="Submissions S."/>
        </authorList>
    </citation>
    <scope>NUCLEOTIDE SEQUENCE [LARGE SCALE GENOMIC DNA]</scope>
    <source>
        <strain evidence="2">DSM 100566</strain>
    </source>
</reference>
<dbReference type="EMBL" id="FQUV01000018">
    <property type="protein sequence ID" value="SHF84647.1"/>
    <property type="molecule type" value="Genomic_DNA"/>
</dbReference>
<dbReference type="OrthoDB" id="8910972at2"/>
<dbReference type="Proteomes" id="UP000184144">
    <property type="component" value="Unassembled WGS sequence"/>
</dbReference>
<keyword evidence="2" id="KW-1185">Reference proteome</keyword>
<organism evidence="1 2">
    <name type="scientific">Litoreibacter ascidiaceicola</name>
    <dbReference type="NCBI Taxonomy" id="1486859"/>
    <lineage>
        <taxon>Bacteria</taxon>
        <taxon>Pseudomonadati</taxon>
        <taxon>Pseudomonadota</taxon>
        <taxon>Alphaproteobacteria</taxon>
        <taxon>Rhodobacterales</taxon>
        <taxon>Roseobacteraceae</taxon>
        <taxon>Litoreibacter</taxon>
    </lineage>
</organism>
<evidence type="ECO:0008006" key="3">
    <source>
        <dbReference type="Google" id="ProtNLM"/>
    </source>
</evidence>
<sequence length="413" mass="46141">MKVFWSWQNDNEPESNRHFIRSALDEAVKQAGEELGLEPAERPELDHDTKNTPGMADITSTILKKINESAVFVADLTPIGETNGGKALPNPNVMIELGWALKSLGPDRIIAVMNIHNGYTPDDLPFDIRHRRAMTYELGPSGSKADRAKIRKRLTTELTEALKTNLGRYVEELAEAASFEAVPAKEGDTSVWASYGGEVDFVDTMDISRRVAAIDGPRGYIRIIPAGWKEEIPSVSQIQNAKDGQEVWPVAEGSSGGDYGPCEEGFVRFWHTGNDETANISMWFDETGEFWITHGTAIAAWKDGKKMLRIDSLLRGWRNNLRSAMKALDQHGALAARRVEAGLIDIKGTMWPATMLSYSVPARKPKTIMQRQQRDWSEEAQLQFLTDAYNKIRDNFALPHEDQTALKKITGDK</sequence>
<dbReference type="AlphaFoldDB" id="A0A1M5EZU9"/>
<gene>
    <name evidence="1" type="ORF">SAMN05444273_1185</name>
</gene>
<dbReference type="RefSeq" id="WP_073146470.1">
    <property type="nucleotide sequence ID" value="NZ_FQUV01000018.1"/>
</dbReference>
<proteinExistence type="predicted"/>
<protein>
    <recommendedName>
        <fullName evidence="3">CD-NTase-associated protein 12/Pycsar effector protein TIR domain-containing protein</fullName>
    </recommendedName>
</protein>
<evidence type="ECO:0000313" key="1">
    <source>
        <dbReference type="EMBL" id="SHF84647.1"/>
    </source>
</evidence>